<dbReference type="Proteomes" id="UP000293952">
    <property type="component" value="Unassembled WGS sequence"/>
</dbReference>
<keyword evidence="1" id="KW-0812">Transmembrane</keyword>
<reference evidence="2 3" key="1">
    <citation type="submission" date="2019-02" db="EMBL/GenBank/DDBJ databases">
        <title>Genome sequence of the sea-ice species Brumimicrobium glaciale.</title>
        <authorList>
            <person name="Bowman J.P."/>
        </authorList>
    </citation>
    <scope>NUCLEOTIDE SEQUENCE [LARGE SCALE GENOMIC DNA]</scope>
    <source>
        <strain evidence="2 3">IC156</strain>
    </source>
</reference>
<keyword evidence="3" id="KW-1185">Reference proteome</keyword>
<comment type="caution">
    <text evidence="2">The sequence shown here is derived from an EMBL/GenBank/DDBJ whole genome shotgun (WGS) entry which is preliminary data.</text>
</comment>
<feature type="transmembrane region" description="Helical" evidence="1">
    <location>
        <begin position="12"/>
        <end position="29"/>
    </location>
</feature>
<proteinExistence type="predicted"/>
<feature type="transmembrane region" description="Helical" evidence="1">
    <location>
        <begin position="41"/>
        <end position="59"/>
    </location>
</feature>
<evidence type="ECO:0000313" key="2">
    <source>
        <dbReference type="EMBL" id="RYM34914.1"/>
    </source>
</evidence>
<keyword evidence="1" id="KW-0472">Membrane</keyword>
<accession>A0A4Q4KQS8</accession>
<evidence type="ECO:0000256" key="1">
    <source>
        <dbReference type="SAM" id="Phobius"/>
    </source>
</evidence>
<dbReference type="EMBL" id="SETE01000002">
    <property type="protein sequence ID" value="RYM34914.1"/>
    <property type="molecule type" value="Genomic_DNA"/>
</dbReference>
<gene>
    <name evidence="2" type="ORF">ERX46_05935</name>
</gene>
<organism evidence="2 3">
    <name type="scientific">Brumimicrobium glaciale</name>
    <dbReference type="NCBI Taxonomy" id="200475"/>
    <lineage>
        <taxon>Bacteria</taxon>
        <taxon>Pseudomonadati</taxon>
        <taxon>Bacteroidota</taxon>
        <taxon>Flavobacteriia</taxon>
        <taxon>Flavobacteriales</taxon>
        <taxon>Crocinitomicaceae</taxon>
        <taxon>Brumimicrobium</taxon>
    </lineage>
</organism>
<dbReference type="OrthoDB" id="1452946at2"/>
<dbReference type="AlphaFoldDB" id="A0A4Q4KQS8"/>
<keyword evidence="1" id="KW-1133">Transmembrane helix</keyword>
<name>A0A4Q4KQS8_9FLAO</name>
<protein>
    <recommendedName>
        <fullName evidence="4">DUF5683 domain-containing protein</fullName>
    </recommendedName>
</protein>
<evidence type="ECO:0000313" key="3">
    <source>
        <dbReference type="Proteomes" id="UP000293952"/>
    </source>
</evidence>
<sequence length="60" mass="7092">METKEKWYNKPQLVGTLLMFWPPFGLYGLYKSENIDSKFKIAIYGVFIFVIVLFLVIHFG</sequence>
<evidence type="ECO:0008006" key="4">
    <source>
        <dbReference type="Google" id="ProtNLM"/>
    </source>
</evidence>
<dbReference type="RefSeq" id="WP_130092922.1">
    <property type="nucleotide sequence ID" value="NZ_SETE01000002.1"/>
</dbReference>